<protein>
    <submittedName>
        <fullName evidence="1">Uncharacterized protein</fullName>
    </submittedName>
</protein>
<dbReference type="Proteomes" id="UP000054270">
    <property type="component" value="Unassembled WGS sequence"/>
</dbReference>
<dbReference type="EMBL" id="KN817550">
    <property type="protein sequence ID" value="KJA22441.1"/>
    <property type="molecule type" value="Genomic_DNA"/>
</dbReference>
<name>A0A0D2P160_HYPSF</name>
<organism evidence="1 2">
    <name type="scientific">Hypholoma sublateritium (strain FD-334 SS-4)</name>
    <dbReference type="NCBI Taxonomy" id="945553"/>
    <lineage>
        <taxon>Eukaryota</taxon>
        <taxon>Fungi</taxon>
        <taxon>Dikarya</taxon>
        <taxon>Basidiomycota</taxon>
        <taxon>Agaricomycotina</taxon>
        <taxon>Agaricomycetes</taxon>
        <taxon>Agaricomycetidae</taxon>
        <taxon>Agaricales</taxon>
        <taxon>Agaricineae</taxon>
        <taxon>Strophariaceae</taxon>
        <taxon>Hypholoma</taxon>
    </lineage>
</organism>
<gene>
    <name evidence="1" type="ORF">HYPSUDRAFT_67111</name>
</gene>
<dbReference type="OrthoDB" id="2998550at2759"/>
<dbReference type="AlphaFoldDB" id="A0A0D2P160"/>
<keyword evidence="2" id="KW-1185">Reference proteome</keyword>
<reference evidence="2" key="1">
    <citation type="submission" date="2014-04" db="EMBL/GenBank/DDBJ databases">
        <title>Evolutionary Origins and Diversification of the Mycorrhizal Mutualists.</title>
        <authorList>
            <consortium name="DOE Joint Genome Institute"/>
            <consortium name="Mycorrhizal Genomics Consortium"/>
            <person name="Kohler A."/>
            <person name="Kuo A."/>
            <person name="Nagy L.G."/>
            <person name="Floudas D."/>
            <person name="Copeland A."/>
            <person name="Barry K.W."/>
            <person name="Cichocki N."/>
            <person name="Veneault-Fourrey C."/>
            <person name="LaButti K."/>
            <person name="Lindquist E.A."/>
            <person name="Lipzen A."/>
            <person name="Lundell T."/>
            <person name="Morin E."/>
            <person name="Murat C."/>
            <person name="Riley R."/>
            <person name="Ohm R."/>
            <person name="Sun H."/>
            <person name="Tunlid A."/>
            <person name="Henrissat B."/>
            <person name="Grigoriev I.V."/>
            <person name="Hibbett D.S."/>
            <person name="Martin F."/>
        </authorList>
    </citation>
    <scope>NUCLEOTIDE SEQUENCE [LARGE SCALE GENOMIC DNA]</scope>
    <source>
        <strain evidence="2">FD-334 SS-4</strain>
    </source>
</reference>
<accession>A0A0D2P160</accession>
<sequence>MSIYVFDQKDILNSSVRLASGIPVLSTATKMSIIHRDHTTLYGLDRRPIGSIRWKGGAFELQGTTKSTDLIKTKPPSQYLLDSNWERIWQWDPAAGPRYEIRFIDHQWIATELSTNAVHALMDPYESHLFRKSTPAAITFPEGVRDFDKWFLFLILLRMETRRLERRRRSSRFAVNQGAFGGGAFY</sequence>
<evidence type="ECO:0000313" key="1">
    <source>
        <dbReference type="EMBL" id="KJA22441.1"/>
    </source>
</evidence>
<proteinExistence type="predicted"/>
<evidence type="ECO:0000313" key="2">
    <source>
        <dbReference type="Proteomes" id="UP000054270"/>
    </source>
</evidence>